<dbReference type="SUPFAM" id="SSF51230">
    <property type="entry name" value="Single hybrid motif"/>
    <property type="match status" value="1"/>
</dbReference>
<dbReference type="AlphaFoldDB" id="A0A368XUQ0"/>
<dbReference type="PANTHER" id="PTHR11715">
    <property type="entry name" value="GLYCINE CLEAVAGE SYSTEM H PROTEIN"/>
    <property type="match status" value="1"/>
</dbReference>
<dbReference type="NCBIfam" id="TIGR00527">
    <property type="entry name" value="gcvH"/>
    <property type="match status" value="1"/>
</dbReference>
<comment type="function">
    <text evidence="3">The glycine cleavage system catalyzes the degradation of glycine. The H protein shuttles the methylamine group of glycine from the P protein to the T protein.</text>
</comment>
<gene>
    <name evidence="3" type="primary">gcvH</name>
    <name evidence="6" type="ORF">DES41_104415</name>
</gene>
<dbReference type="OrthoDB" id="9796712at2"/>
<dbReference type="PANTHER" id="PTHR11715:SF3">
    <property type="entry name" value="GLYCINE CLEAVAGE SYSTEM H PROTEIN-RELATED"/>
    <property type="match status" value="1"/>
</dbReference>
<dbReference type="HAMAP" id="MF_00272">
    <property type="entry name" value="GcvH"/>
    <property type="match status" value="1"/>
</dbReference>
<comment type="similarity">
    <text evidence="1 3">Belongs to the GcvH family.</text>
</comment>
<dbReference type="InterPro" id="IPR000089">
    <property type="entry name" value="Biotin_lipoyl"/>
</dbReference>
<dbReference type="RefSeq" id="WP_114468801.1">
    <property type="nucleotide sequence ID" value="NZ_QPJK01000004.1"/>
</dbReference>
<dbReference type="GO" id="GO:0005829">
    <property type="term" value="C:cytosol"/>
    <property type="evidence" value="ECO:0007669"/>
    <property type="project" value="TreeGrafter"/>
</dbReference>
<dbReference type="GO" id="GO:0019464">
    <property type="term" value="P:glycine decarboxylation via glycine cleavage system"/>
    <property type="evidence" value="ECO:0007669"/>
    <property type="project" value="UniProtKB-UniRule"/>
</dbReference>
<dbReference type="InterPro" id="IPR017453">
    <property type="entry name" value="GCV_H_sub"/>
</dbReference>
<evidence type="ECO:0000256" key="4">
    <source>
        <dbReference type="PIRSR" id="PIRSR617453-50"/>
    </source>
</evidence>
<dbReference type="GO" id="GO:0009249">
    <property type="term" value="P:protein lipoylation"/>
    <property type="evidence" value="ECO:0007669"/>
    <property type="project" value="TreeGrafter"/>
</dbReference>
<dbReference type="NCBIfam" id="NF002270">
    <property type="entry name" value="PRK01202.1"/>
    <property type="match status" value="1"/>
</dbReference>
<organism evidence="6 7">
    <name type="scientific">Pseudorhodoferax soli</name>
    <dbReference type="NCBI Taxonomy" id="545864"/>
    <lineage>
        <taxon>Bacteria</taxon>
        <taxon>Pseudomonadati</taxon>
        <taxon>Pseudomonadota</taxon>
        <taxon>Betaproteobacteria</taxon>
        <taxon>Burkholderiales</taxon>
        <taxon>Comamonadaceae</taxon>
    </lineage>
</organism>
<comment type="cofactor">
    <cofactor evidence="3">
        <name>(R)-lipoate</name>
        <dbReference type="ChEBI" id="CHEBI:83088"/>
    </cofactor>
    <text evidence="3">Binds 1 lipoyl cofactor covalently.</text>
</comment>
<feature type="domain" description="Lipoyl-binding" evidence="5">
    <location>
        <begin position="18"/>
        <end position="99"/>
    </location>
</feature>
<dbReference type="PROSITE" id="PS50968">
    <property type="entry name" value="BIOTINYL_LIPOYL"/>
    <property type="match status" value="1"/>
</dbReference>
<reference evidence="6 7" key="1">
    <citation type="submission" date="2018-07" db="EMBL/GenBank/DDBJ databases">
        <title>Genomic Encyclopedia of Type Strains, Phase IV (KMG-IV): sequencing the most valuable type-strain genomes for metagenomic binning, comparative biology and taxonomic classification.</title>
        <authorList>
            <person name="Goeker M."/>
        </authorList>
    </citation>
    <scope>NUCLEOTIDE SEQUENCE [LARGE SCALE GENOMIC DNA]</scope>
    <source>
        <strain evidence="6 7">DSM 21634</strain>
    </source>
</reference>
<comment type="subunit">
    <text evidence="3">The glycine cleavage system is composed of four proteins: P, T, L and H.</text>
</comment>
<keyword evidence="7" id="KW-1185">Reference proteome</keyword>
<accession>A0A368XUQ0</accession>
<feature type="modified residue" description="N6-lipoyllysine" evidence="3 4">
    <location>
        <position position="58"/>
    </location>
</feature>
<evidence type="ECO:0000256" key="1">
    <source>
        <dbReference type="ARBA" id="ARBA00009249"/>
    </source>
</evidence>
<dbReference type="InterPro" id="IPR011053">
    <property type="entry name" value="Single_hybrid_motif"/>
</dbReference>
<keyword evidence="2 3" id="KW-0450">Lipoyl</keyword>
<protein>
    <recommendedName>
        <fullName evidence="3">Glycine cleavage system H protein</fullName>
    </recommendedName>
</protein>
<sequence>MIRYTAEHFWLRLEEDGTAVAGITRHAQDTLGDIVVVDVQASGRQAENTVVGVVESVKTASDLHMPLDADIVEVNPALADNPALVNEDPMGAGWMLRLANVDAARFATLLDEAAYDALTGN</sequence>
<dbReference type="Proteomes" id="UP000252884">
    <property type="component" value="Unassembled WGS sequence"/>
</dbReference>
<dbReference type="GO" id="GO:0005960">
    <property type="term" value="C:glycine cleavage complex"/>
    <property type="evidence" value="ECO:0007669"/>
    <property type="project" value="InterPro"/>
</dbReference>
<dbReference type="InterPro" id="IPR033753">
    <property type="entry name" value="GCV_H/Fam206"/>
</dbReference>
<dbReference type="InterPro" id="IPR002930">
    <property type="entry name" value="GCV_H"/>
</dbReference>
<proteinExistence type="inferred from homology"/>
<comment type="caution">
    <text evidence="6">The sequence shown here is derived from an EMBL/GenBank/DDBJ whole genome shotgun (WGS) entry which is preliminary data.</text>
</comment>
<evidence type="ECO:0000259" key="5">
    <source>
        <dbReference type="PROSITE" id="PS50968"/>
    </source>
</evidence>
<evidence type="ECO:0000313" key="7">
    <source>
        <dbReference type="Proteomes" id="UP000252884"/>
    </source>
</evidence>
<evidence type="ECO:0000256" key="3">
    <source>
        <dbReference type="HAMAP-Rule" id="MF_00272"/>
    </source>
</evidence>
<dbReference type="Gene3D" id="2.40.50.100">
    <property type="match status" value="1"/>
</dbReference>
<evidence type="ECO:0000256" key="2">
    <source>
        <dbReference type="ARBA" id="ARBA00022823"/>
    </source>
</evidence>
<name>A0A368XUQ0_9BURK</name>
<evidence type="ECO:0000313" key="6">
    <source>
        <dbReference type="EMBL" id="RCW71595.1"/>
    </source>
</evidence>
<dbReference type="CDD" id="cd06848">
    <property type="entry name" value="GCS_H"/>
    <property type="match status" value="1"/>
</dbReference>
<dbReference type="EMBL" id="QPJK01000004">
    <property type="protein sequence ID" value="RCW71595.1"/>
    <property type="molecule type" value="Genomic_DNA"/>
</dbReference>
<dbReference type="Pfam" id="PF01597">
    <property type="entry name" value="GCV_H"/>
    <property type="match status" value="1"/>
</dbReference>